<dbReference type="EMBL" id="CACRXK020004244">
    <property type="protein sequence ID" value="CAB4002047.1"/>
    <property type="molecule type" value="Genomic_DNA"/>
</dbReference>
<protein>
    <submittedName>
        <fullName evidence="2">Uncharacterized protein</fullName>
    </submittedName>
</protein>
<sequence>MEQDEQGSNFVVNDDPLGDFHISGLPEYLLGSWNNARKILKLGGVSNHPTDDQKFVVISLSQPIVHTVHVQPNGKVICDRECFRFKGHKICAHTISVSKKQNILDAFLSHHISNVDRVVQCVMPSSSGKKPGQTSRKRKKSHKRDTTGWDDIPLETPTAKSNEYEVVFVRCTRATTCYGCGGKVRQKPSSDPPPPPYDIFLCQHERRVYKKRGNPVQVNISKQGEAVYYHPLQKCLKQKFGVGSPDNIRLCEQ</sequence>
<dbReference type="OrthoDB" id="6004668at2759"/>
<comment type="caution">
    <text evidence="2">The sequence shown here is derived from an EMBL/GenBank/DDBJ whole genome shotgun (WGS) entry which is preliminary data.</text>
</comment>
<dbReference type="Proteomes" id="UP001152795">
    <property type="component" value="Unassembled WGS sequence"/>
</dbReference>
<accession>A0A6S7HFB0</accession>
<evidence type="ECO:0000256" key="1">
    <source>
        <dbReference type="SAM" id="MobiDB-lite"/>
    </source>
</evidence>
<name>A0A6S7HFB0_PARCT</name>
<feature type="compositionally biased region" description="Polar residues" evidence="1">
    <location>
        <begin position="123"/>
        <end position="134"/>
    </location>
</feature>
<feature type="non-terminal residue" evidence="2">
    <location>
        <position position="253"/>
    </location>
</feature>
<evidence type="ECO:0000313" key="3">
    <source>
        <dbReference type="Proteomes" id="UP001152795"/>
    </source>
</evidence>
<gene>
    <name evidence="2" type="ORF">PACLA_8A061802</name>
</gene>
<organism evidence="2 3">
    <name type="scientific">Paramuricea clavata</name>
    <name type="common">Red gorgonian</name>
    <name type="synonym">Violescent sea-whip</name>
    <dbReference type="NCBI Taxonomy" id="317549"/>
    <lineage>
        <taxon>Eukaryota</taxon>
        <taxon>Metazoa</taxon>
        <taxon>Cnidaria</taxon>
        <taxon>Anthozoa</taxon>
        <taxon>Octocorallia</taxon>
        <taxon>Malacalcyonacea</taxon>
        <taxon>Plexauridae</taxon>
        <taxon>Paramuricea</taxon>
    </lineage>
</organism>
<reference evidence="2" key="1">
    <citation type="submission" date="2020-04" db="EMBL/GenBank/DDBJ databases">
        <authorList>
            <person name="Alioto T."/>
            <person name="Alioto T."/>
            <person name="Gomez Garrido J."/>
        </authorList>
    </citation>
    <scope>NUCLEOTIDE SEQUENCE</scope>
    <source>
        <strain evidence="2">A484AB</strain>
    </source>
</reference>
<dbReference type="AlphaFoldDB" id="A0A6S7HFB0"/>
<feature type="region of interest" description="Disordered" evidence="1">
    <location>
        <begin position="123"/>
        <end position="154"/>
    </location>
</feature>
<keyword evidence="3" id="KW-1185">Reference proteome</keyword>
<evidence type="ECO:0000313" key="2">
    <source>
        <dbReference type="EMBL" id="CAB4002047.1"/>
    </source>
</evidence>
<proteinExistence type="predicted"/>